<keyword evidence="10" id="KW-1185">Reference proteome</keyword>
<dbReference type="InterPro" id="IPR036909">
    <property type="entry name" value="Cyt_c-like_dom_sf"/>
</dbReference>
<reference evidence="9 10" key="2">
    <citation type="submission" date="2020-06" db="EMBL/GenBank/DDBJ databases">
        <title>Polyphasic characterization of a Rahnella strain isolated from tree sap.</title>
        <authorList>
            <person name="Kim I.S."/>
        </authorList>
    </citation>
    <scope>NUCLEOTIDE SEQUENCE [LARGE SCALE GENOMIC DNA]</scope>
    <source>
        <strain evidence="9 10">SAP-1</strain>
    </source>
</reference>
<name>A0A848MB20_9GAMM</name>
<dbReference type="Proteomes" id="UP000585363">
    <property type="component" value="Unassembled WGS sequence"/>
</dbReference>
<keyword evidence="2 6" id="KW-0349">Heme</keyword>
<dbReference type="InterPro" id="IPR009056">
    <property type="entry name" value="Cyt_c-like_dom"/>
</dbReference>
<dbReference type="Pfam" id="PF00034">
    <property type="entry name" value="Cytochrom_C"/>
    <property type="match status" value="1"/>
</dbReference>
<dbReference type="RefSeq" id="WP_169401002.1">
    <property type="nucleotide sequence ID" value="NZ_JAADJU010000001.1"/>
</dbReference>
<keyword evidence="7" id="KW-0732">Signal</keyword>
<comment type="caution">
    <text evidence="9">The sequence shown here is derived from an EMBL/GenBank/DDBJ whole genome shotgun (WGS) entry which is preliminary data.</text>
</comment>
<sequence length="108" mass="11103">MHYWKNCAAGFTLLCGVISLPVMAEGNVADGQAKSASCAACHGATGKANNALYPNLAGQNAAYLALALHDYKKGGRSGGQAGIMQAFTSALSDQDISDLSAYYASQKP</sequence>
<evidence type="ECO:0000313" key="10">
    <source>
        <dbReference type="Proteomes" id="UP000585363"/>
    </source>
</evidence>
<dbReference type="InterPro" id="IPR008168">
    <property type="entry name" value="Cyt_C_IC"/>
</dbReference>
<evidence type="ECO:0000256" key="1">
    <source>
        <dbReference type="ARBA" id="ARBA00022448"/>
    </source>
</evidence>
<protein>
    <submittedName>
        <fullName evidence="9">Cytochrome c</fullName>
    </submittedName>
</protein>
<feature type="chain" id="PRO_5032804563" evidence="7">
    <location>
        <begin position="25"/>
        <end position="108"/>
    </location>
</feature>
<reference evidence="9 10" key="1">
    <citation type="submission" date="2020-01" db="EMBL/GenBank/DDBJ databases">
        <authorList>
            <person name="Lee S.D."/>
        </authorList>
    </citation>
    <scope>NUCLEOTIDE SEQUENCE [LARGE SCALE GENOMIC DNA]</scope>
    <source>
        <strain evidence="9 10">SAP-1</strain>
    </source>
</reference>
<evidence type="ECO:0000313" key="9">
    <source>
        <dbReference type="EMBL" id="NMP25287.1"/>
    </source>
</evidence>
<dbReference type="AlphaFoldDB" id="A0A848MB20"/>
<dbReference type="GO" id="GO:0005506">
    <property type="term" value="F:iron ion binding"/>
    <property type="evidence" value="ECO:0007669"/>
    <property type="project" value="InterPro"/>
</dbReference>
<evidence type="ECO:0000256" key="2">
    <source>
        <dbReference type="ARBA" id="ARBA00022617"/>
    </source>
</evidence>
<dbReference type="GO" id="GO:0020037">
    <property type="term" value="F:heme binding"/>
    <property type="evidence" value="ECO:0007669"/>
    <property type="project" value="InterPro"/>
</dbReference>
<keyword evidence="4" id="KW-0249">Electron transport</keyword>
<dbReference type="PANTHER" id="PTHR33751">
    <property type="entry name" value="CBB3-TYPE CYTOCHROME C OXIDASE SUBUNIT FIXP"/>
    <property type="match status" value="1"/>
</dbReference>
<feature type="signal peptide" evidence="7">
    <location>
        <begin position="1"/>
        <end position="24"/>
    </location>
</feature>
<feature type="domain" description="Cytochrome c" evidence="8">
    <location>
        <begin position="26"/>
        <end position="107"/>
    </location>
</feature>
<keyword evidence="5 6" id="KW-0408">Iron</keyword>
<dbReference type="PRINTS" id="PR00605">
    <property type="entry name" value="CYTCHROMECIC"/>
</dbReference>
<dbReference type="Gene3D" id="1.10.760.10">
    <property type="entry name" value="Cytochrome c-like domain"/>
    <property type="match status" value="1"/>
</dbReference>
<gene>
    <name evidence="9" type="ORF">GW590_00070</name>
</gene>
<evidence type="ECO:0000256" key="7">
    <source>
        <dbReference type="SAM" id="SignalP"/>
    </source>
</evidence>
<dbReference type="EMBL" id="JAADJU010000001">
    <property type="protein sequence ID" value="NMP25287.1"/>
    <property type="molecule type" value="Genomic_DNA"/>
</dbReference>
<evidence type="ECO:0000256" key="4">
    <source>
        <dbReference type="ARBA" id="ARBA00022982"/>
    </source>
</evidence>
<keyword evidence="3 6" id="KW-0479">Metal-binding</keyword>
<keyword evidence="1" id="KW-0813">Transport</keyword>
<organism evidence="9 10">
    <name type="scientific">Rouxiella aceris</name>
    <dbReference type="NCBI Taxonomy" id="2703884"/>
    <lineage>
        <taxon>Bacteria</taxon>
        <taxon>Pseudomonadati</taxon>
        <taxon>Pseudomonadota</taxon>
        <taxon>Gammaproteobacteria</taxon>
        <taxon>Enterobacterales</taxon>
        <taxon>Yersiniaceae</taxon>
        <taxon>Rouxiella</taxon>
    </lineage>
</organism>
<evidence type="ECO:0000256" key="6">
    <source>
        <dbReference type="PROSITE-ProRule" id="PRU00433"/>
    </source>
</evidence>
<dbReference type="InterPro" id="IPR050597">
    <property type="entry name" value="Cytochrome_c_Oxidase_Subunit"/>
</dbReference>
<proteinExistence type="predicted"/>
<evidence type="ECO:0000256" key="5">
    <source>
        <dbReference type="ARBA" id="ARBA00023004"/>
    </source>
</evidence>
<dbReference type="GO" id="GO:0009055">
    <property type="term" value="F:electron transfer activity"/>
    <property type="evidence" value="ECO:0007669"/>
    <property type="project" value="InterPro"/>
</dbReference>
<dbReference type="PROSITE" id="PS51007">
    <property type="entry name" value="CYTC"/>
    <property type="match status" value="1"/>
</dbReference>
<evidence type="ECO:0000256" key="3">
    <source>
        <dbReference type="ARBA" id="ARBA00022723"/>
    </source>
</evidence>
<accession>A0A848MB20</accession>
<dbReference type="SUPFAM" id="SSF46626">
    <property type="entry name" value="Cytochrome c"/>
    <property type="match status" value="1"/>
</dbReference>
<dbReference type="PANTHER" id="PTHR33751:SF9">
    <property type="entry name" value="CYTOCHROME C4"/>
    <property type="match status" value="1"/>
</dbReference>
<evidence type="ECO:0000259" key="8">
    <source>
        <dbReference type="PROSITE" id="PS51007"/>
    </source>
</evidence>